<keyword evidence="2" id="KW-1185">Reference proteome</keyword>
<dbReference type="Proteomes" id="UP000058925">
    <property type="component" value="Chromosome"/>
</dbReference>
<sequence>MSSLDVSNINSKNCVYGCNTKIYWNTLNSEYLEVLTKKKHFCPNRSIDKNRSGGAATINNHISSKPPFYKNDRVNNYNSKNNYNYKKSGYNSNNKQPMDNSLEILQGSPLTITKQYEVLSDLIKEFNGKTHGSQSHTLPDNSLQIVVYYEVPEGTRDEIKRMFQSGTKNEMELPHQL</sequence>
<organism evidence="1 2">
    <name type="scientific">Candidatus Nitrosocosmicus oleophilus</name>
    <dbReference type="NCBI Taxonomy" id="1353260"/>
    <lineage>
        <taxon>Archaea</taxon>
        <taxon>Nitrososphaerota</taxon>
        <taxon>Nitrososphaeria</taxon>
        <taxon>Nitrososphaerales</taxon>
        <taxon>Nitrososphaeraceae</taxon>
        <taxon>Candidatus Nitrosocosmicus</taxon>
    </lineage>
</organism>
<evidence type="ECO:0000313" key="2">
    <source>
        <dbReference type="Proteomes" id="UP000058925"/>
    </source>
</evidence>
<dbReference type="GeneID" id="60421223"/>
<dbReference type="OrthoDB" id="377684at2157"/>
<dbReference type="KEGG" id="taa:NMY3_01124"/>
<accession>A0A654LYL5</accession>
<reference evidence="2" key="1">
    <citation type="submission" date="2015-10" db="EMBL/GenBank/DDBJ databases">
        <title>Niche specialization of a soil ammonia-oxidizing archaeon, Candidatus Nitrosocosmicus oleophilus.</title>
        <authorList>
            <person name="Jung M.-Y."/>
            <person name="Rhee S.-K."/>
        </authorList>
    </citation>
    <scope>NUCLEOTIDE SEQUENCE [LARGE SCALE GENOMIC DNA]</scope>
    <source>
        <strain evidence="2">MY3</strain>
    </source>
</reference>
<dbReference type="RefSeq" id="WP_196817820.1">
    <property type="nucleotide sequence ID" value="NZ_CP012850.1"/>
</dbReference>
<dbReference type="EMBL" id="CP012850">
    <property type="protein sequence ID" value="ALI35329.1"/>
    <property type="molecule type" value="Genomic_DNA"/>
</dbReference>
<name>A0A654LYL5_9ARCH</name>
<proteinExistence type="predicted"/>
<evidence type="ECO:0000313" key="1">
    <source>
        <dbReference type="EMBL" id="ALI35329.1"/>
    </source>
</evidence>
<protein>
    <submittedName>
        <fullName evidence="1">Uncharacterized protein</fullName>
    </submittedName>
</protein>
<gene>
    <name evidence="1" type="ORF">NMY3_01124</name>
</gene>
<dbReference type="AlphaFoldDB" id="A0A654LYL5"/>